<protein>
    <submittedName>
        <fullName evidence="2">Uncharacterized protein</fullName>
    </submittedName>
</protein>
<reference evidence="2" key="1">
    <citation type="journal article" date="2022" name="bioRxiv">
        <title>Sequencing and chromosome-scale assembly of the giantPleurodeles waltlgenome.</title>
        <authorList>
            <person name="Brown T."/>
            <person name="Elewa A."/>
            <person name="Iarovenko S."/>
            <person name="Subramanian E."/>
            <person name="Araus A.J."/>
            <person name="Petzold A."/>
            <person name="Susuki M."/>
            <person name="Suzuki K.-i.T."/>
            <person name="Hayashi T."/>
            <person name="Toyoda A."/>
            <person name="Oliveira C."/>
            <person name="Osipova E."/>
            <person name="Leigh N.D."/>
            <person name="Simon A."/>
            <person name="Yun M.H."/>
        </authorList>
    </citation>
    <scope>NUCLEOTIDE SEQUENCE</scope>
    <source>
        <strain evidence="2">20211129_DDA</strain>
        <tissue evidence="2">Liver</tissue>
    </source>
</reference>
<comment type="caution">
    <text evidence="2">The sequence shown here is derived from an EMBL/GenBank/DDBJ whole genome shotgun (WGS) entry which is preliminary data.</text>
</comment>
<feature type="compositionally biased region" description="Basic and acidic residues" evidence="1">
    <location>
        <begin position="80"/>
        <end position="89"/>
    </location>
</feature>
<accession>A0AAV7SBF5</accession>
<feature type="compositionally biased region" description="Basic and acidic residues" evidence="1">
    <location>
        <begin position="105"/>
        <end position="122"/>
    </location>
</feature>
<feature type="compositionally biased region" description="Polar residues" evidence="1">
    <location>
        <begin position="33"/>
        <end position="47"/>
    </location>
</feature>
<dbReference type="EMBL" id="JANPWB010000008">
    <property type="protein sequence ID" value="KAJ1162276.1"/>
    <property type="molecule type" value="Genomic_DNA"/>
</dbReference>
<organism evidence="2 3">
    <name type="scientific">Pleurodeles waltl</name>
    <name type="common">Iberian ribbed newt</name>
    <dbReference type="NCBI Taxonomy" id="8319"/>
    <lineage>
        <taxon>Eukaryota</taxon>
        <taxon>Metazoa</taxon>
        <taxon>Chordata</taxon>
        <taxon>Craniata</taxon>
        <taxon>Vertebrata</taxon>
        <taxon>Euteleostomi</taxon>
        <taxon>Amphibia</taxon>
        <taxon>Batrachia</taxon>
        <taxon>Caudata</taxon>
        <taxon>Salamandroidea</taxon>
        <taxon>Salamandridae</taxon>
        <taxon>Pleurodelinae</taxon>
        <taxon>Pleurodeles</taxon>
    </lineage>
</organism>
<feature type="compositionally biased region" description="Basic and acidic residues" evidence="1">
    <location>
        <begin position="1"/>
        <end position="11"/>
    </location>
</feature>
<name>A0AAV7SBF5_PLEWA</name>
<sequence>MGQNGGHKECTRPGAESLKSMAPLNKEKHQENKVSTGGSGSRQTTPDSGDVRRGGKWGRCLHRACETAQSTTECCRARRASREQNENVGRRRTPGGQRNQGSLRQTEKEARTAEGWSRERPGSQRPVKHAGRGERRQGHRQMTTAGRGKHDIWHRRDLRDMLPNQRASGREHGGLKLHRDKTALRVDRRGPRGSSLMNKRW</sequence>
<evidence type="ECO:0000256" key="1">
    <source>
        <dbReference type="SAM" id="MobiDB-lite"/>
    </source>
</evidence>
<evidence type="ECO:0000313" key="2">
    <source>
        <dbReference type="EMBL" id="KAJ1162276.1"/>
    </source>
</evidence>
<dbReference type="AlphaFoldDB" id="A0AAV7SBF5"/>
<feature type="compositionally biased region" description="Basic and acidic residues" evidence="1">
    <location>
        <begin position="148"/>
        <end position="160"/>
    </location>
</feature>
<feature type="compositionally biased region" description="Basic and acidic residues" evidence="1">
    <location>
        <begin position="180"/>
        <end position="190"/>
    </location>
</feature>
<keyword evidence="3" id="KW-1185">Reference proteome</keyword>
<dbReference type="Proteomes" id="UP001066276">
    <property type="component" value="Chromosome 4_2"/>
</dbReference>
<proteinExistence type="predicted"/>
<evidence type="ECO:0000313" key="3">
    <source>
        <dbReference type="Proteomes" id="UP001066276"/>
    </source>
</evidence>
<feature type="region of interest" description="Disordered" evidence="1">
    <location>
        <begin position="1"/>
        <end position="201"/>
    </location>
</feature>
<gene>
    <name evidence="2" type="ORF">NDU88_002744</name>
</gene>